<feature type="transmembrane region" description="Helical" evidence="6">
    <location>
        <begin position="187"/>
        <end position="207"/>
    </location>
</feature>
<dbReference type="PANTHER" id="PTHR30250">
    <property type="entry name" value="PST FAMILY PREDICTED COLANIC ACID TRANSPORTER"/>
    <property type="match status" value="1"/>
</dbReference>
<feature type="transmembrane region" description="Helical" evidence="6">
    <location>
        <begin position="47"/>
        <end position="67"/>
    </location>
</feature>
<feature type="transmembrane region" description="Helical" evidence="6">
    <location>
        <begin position="87"/>
        <end position="110"/>
    </location>
</feature>
<reference evidence="7" key="1">
    <citation type="submission" date="2020-08" db="EMBL/GenBank/DDBJ databases">
        <title>Lewinella bacteria from marine environments.</title>
        <authorList>
            <person name="Zhong Y."/>
        </authorList>
    </citation>
    <scope>NUCLEOTIDE SEQUENCE</scope>
    <source>
        <strain evidence="7">KCTC 42187</strain>
    </source>
</reference>
<evidence type="ECO:0000256" key="4">
    <source>
        <dbReference type="ARBA" id="ARBA00022989"/>
    </source>
</evidence>
<feature type="transmembrane region" description="Helical" evidence="6">
    <location>
        <begin position="238"/>
        <end position="264"/>
    </location>
</feature>
<proteinExistence type="predicted"/>
<evidence type="ECO:0000313" key="7">
    <source>
        <dbReference type="EMBL" id="MBC6992599.1"/>
    </source>
</evidence>
<accession>A0A923PJS5</accession>
<feature type="transmembrane region" description="Helical" evidence="6">
    <location>
        <begin position="412"/>
        <end position="432"/>
    </location>
</feature>
<feature type="transmembrane region" description="Helical" evidence="6">
    <location>
        <begin position="146"/>
        <end position="167"/>
    </location>
</feature>
<evidence type="ECO:0000256" key="5">
    <source>
        <dbReference type="ARBA" id="ARBA00023136"/>
    </source>
</evidence>
<keyword evidence="4 6" id="KW-1133">Transmembrane helix</keyword>
<evidence type="ECO:0000256" key="6">
    <source>
        <dbReference type="SAM" id="Phobius"/>
    </source>
</evidence>
<dbReference type="SUPFAM" id="SSF103473">
    <property type="entry name" value="MFS general substrate transporter"/>
    <property type="match status" value="1"/>
</dbReference>
<dbReference type="Proteomes" id="UP000650081">
    <property type="component" value="Unassembled WGS sequence"/>
</dbReference>
<dbReference type="InterPro" id="IPR036259">
    <property type="entry name" value="MFS_trans_sf"/>
</dbReference>
<protein>
    <submittedName>
        <fullName evidence="7">Lipopolysaccharide biosynthesis protein</fullName>
    </submittedName>
</protein>
<dbReference type="PANTHER" id="PTHR30250:SF11">
    <property type="entry name" value="O-ANTIGEN TRANSPORTER-RELATED"/>
    <property type="match status" value="1"/>
</dbReference>
<feature type="transmembrane region" description="Helical" evidence="6">
    <location>
        <begin position="386"/>
        <end position="406"/>
    </location>
</feature>
<feature type="transmembrane region" description="Helical" evidence="6">
    <location>
        <begin position="116"/>
        <end position="134"/>
    </location>
</feature>
<evidence type="ECO:0000313" key="8">
    <source>
        <dbReference type="Proteomes" id="UP000650081"/>
    </source>
</evidence>
<feature type="transmembrane region" description="Helical" evidence="6">
    <location>
        <begin position="356"/>
        <end position="379"/>
    </location>
</feature>
<keyword evidence="5 6" id="KW-0472">Membrane</keyword>
<dbReference type="InterPro" id="IPR050833">
    <property type="entry name" value="Poly_Biosynth_Transport"/>
</dbReference>
<feature type="transmembrane region" description="Helical" evidence="6">
    <location>
        <begin position="325"/>
        <end position="344"/>
    </location>
</feature>
<sequence>MSLRKLGGETIVYGLSNILGRLLNFVIVTKFLTGIMSSEEYGVVGDLFLWTGLLIALLIFRMDTVVFRFASRDEYDAGAVFRRAQQFVVVLVLLCIGGMLLLDDALADWLEYPDRVVYVQLVLATVAFDVLSAVPLARLRLEQRAWFFVAVNLGNVAVNLLLIYLFLVALPAGGPWFGHEYLPEYRVGYYLLTIAGAAAFRYFLLLGDGLRQYGRRRREVPEQATPLRAPAVRTLLRYSLPLTIVSVAGVINALFGPTFLKWYFGETVSENLYWSGQFNAAMKLAVFLNLFITAYGYAAEPFFFRQAGKDLATADRTIYADATRAYGIVGALASAGILLFLPWLKEIIDEGEQQGLYILPALLGANFLFGLYSNFAMAYKLTDRTYLGGAIAFSGTVVAITLSVLLVDRYTILAPAFGMLACYALMCLLAWLVSRRYFPVNYPLGRILLYVLLAAGAVFWGSSQDAMWGRGAVFVLLLAVFYFLEHRWLQETFLRRK</sequence>
<dbReference type="RefSeq" id="WP_187464742.1">
    <property type="nucleotide sequence ID" value="NZ_JACSIT010000030.1"/>
</dbReference>
<keyword evidence="8" id="KW-1185">Reference proteome</keyword>
<organism evidence="7 8">
    <name type="scientific">Neolewinella lacunae</name>
    <dbReference type="NCBI Taxonomy" id="1517758"/>
    <lineage>
        <taxon>Bacteria</taxon>
        <taxon>Pseudomonadati</taxon>
        <taxon>Bacteroidota</taxon>
        <taxon>Saprospiria</taxon>
        <taxon>Saprospirales</taxon>
        <taxon>Lewinellaceae</taxon>
        <taxon>Neolewinella</taxon>
    </lineage>
</organism>
<evidence type="ECO:0000256" key="3">
    <source>
        <dbReference type="ARBA" id="ARBA00022692"/>
    </source>
</evidence>
<comment type="caution">
    <text evidence="7">The sequence shown here is derived from an EMBL/GenBank/DDBJ whole genome shotgun (WGS) entry which is preliminary data.</text>
</comment>
<gene>
    <name evidence="7" type="ORF">H9S92_00340</name>
</gene>
<comment type="subcellular location">
    <subcellularLocation>
        <location evidence="1">Cell membrane</location>
        <topology evidence="1">Multi-pass membrane protein</topology>
    </subcellularLocation>
</comment>
<feature type="transmembrane region" description="Helical" evidence="6">
    <location>
        <begin position="467"/>
        <end position="484"/>
    </location>
</feature>
<feature type="transmembrane region" description="Helical" evidence="6">
    <location>
        <begin position="444"/>
        <end position="461"/>
    </location>
</feature>
<dbReference type="AlphaFoldDB" id="A0A923PJS5"/>
<feature type="transmembrane region" description="Helical" evidence="6">
    <location>
        <begin position="284"/>
        <end position="304"/>
    </location>
</feature>
<keyword evidence="2" id="KW-1003">Cell membrane</keyword>
<dbReference type="GO" id="GO:0005886">
    <property type="term" value="C:plasma membrane"/>
    <property type="evidence" value="ECO:0007669"/>
    <property type="project" value="UniProtKB-SubCell"/>
</dbReference>
<evidence type="ECO:0000256" key="2">
    <source>
        <dbReference type="ARBA" id="ARBA00022475"/>
    </source>
</evidence>
<evidence type="ECO:0000256" key="1">
    <source>
        <dbReference type="ARBA" id="ARBA00004651"/>
    </source>
</evidence>
<name>A0A923PJS5_9BACT</name>
<dbReference type="EMBL" id="JACSIT010000030">
    <property type="protein sequence ID" value="MBC6992599.1"/>
    <property type="molecule type" value="Genomic_DNA"/>
</dbReference>
<feature type="transmembrane region" description="Helical" evidence="6">
    <location>
        <begin position="12"/>
        <end position="35"/>
    </location>
</feature>
<keyword evidence="3 6" id="KW-0812">Transmembrane</keyword>